<dbReference type="EMBL" id="JAIWYP010000005">
    <property type="protein sequence ID" value="KAH3821510.1"/>
    <property type="molecule type" value="Genomic_DNA"/>
</dbReference>
<protein>
    <submittedName>
        <fullName evidence="1">Uncharacterized protein</fullName>
    </submittedName>
</protein>
<evidence type="ECO:0000313" key="2">
    <source>
        <dbReference type="Proteomes" id="UP000828390"/>
    </source>
</evidence>
<comment type="caution">
    <text evidence="1">The sequence shown here is derived from an EMBL/GenBank/DDBJ whole genome shotgun (WGS) entry which is preliminary data.</text>
</comment>
<gene>
    <name evidence="1" type="ORF">DPMN_123274</name>
</gene>
<name>A0A9D4JR49_DREPO</name>
<evidence type="ECO:0000313" key="1">
    <source>
        <dbReference type="EMBL" id="KAH3821510.1"/>
    </source>
</evidence>
<keyword evidence="2" id="KW-1185">Reference proteome</keyword>
<reference evidence="1" key="1">
    <citation type="journal article" date="2019" name="bioRxiv">
        <title>The Genome of the Zebra Mussel, Dreissena polymorpha: A Resource for Invasive Species Research.</title>
        <authorList>
            <person name="McCartney M.A."/>
            <person name="Auch B."/>
            <person name="Kono T."/>
            <person name="Mallez S."/>
            <person name="Zhang Y."/>
            <person name="Obille A."/>
            <person name="Becker A."/>
            <person name="Abrahante J.E."/>
            <person name="Garbe J."/>
            <person name="Badalamenti J.P."/>
            <person name="Herman A."/>
            <person name="Mangelson H."/>
            <person name="Liachko I."/>
            <person name="Sullivan S."/>
            <person name="Sone E.D."/>
            <person name="Koren S."/>
            <person name="Silverstein K.A.T."/>
            <person name="Beckman K.B."/>
            <person name="Gohl D.M."/>
        </authorList>
    </citation>
    <scope>NUCLEOTIDE SEQUENCE</scope>
    <source>
        <strain evidence="1">Duluth1</strain>
        <tissue evidence="1">Whole animal</tissue>
    </source>
</reference>
<proteinExistence type="predicted"/>
<reference evidence="1" key="2">
    <citation type="submission" date="2020-11" db="EMBL/GenBank/DDBJ databases">
        <authorList>
            <person name="McCartney M.A."/>
            <person name="Auch B."/>
            <person name="Kono T."/>
            <person name="Mallez S."/>
            <person name="Becker A."/>
            <person name="Gohl D.M."/>
            <person name="Silverstein K.A.T."/>
            <person name="Koren S."/>
            <person name="Bechman K.B."/>
            <person name="Herman A."/>
            <person name="Abrahante J.E."/>
            <person name="Garbe J."/>
        </authorList>
    </citation>
    <scope>NUCLEOTIDE SEQUENCE</scope>
    <source>
        <strain evidence="1">Duluth1</strain>
        <tissue evidence="1">Whole animal</tissue>
    </source>
</reference>
<organism evidence="1 2">
    <name type="scientific">Dreissena polymorpha</name>
    <name type="common">Zebra mussel</name>
    <name type="synonym">Mytilus polymorpha</name>
    <dbReference type="NCBI Taxonomy" id="45954"/>
    <lineage>
        <taxon>Eukaryota</taxon>
        <taxon>Metazoa</taxon>
        <taxon>Spiralia</taxon>
        <taxon>Lophotrochozoa</taxon>
        <taxon>Mollusca</taxon>
        <taxon>Bivalvia</taxon>
        <taxon>Autobranchia</taxon>
        <taxon>Heteroconchia</taxon>
        <taxon>Euheterodonta</taxon>
        <taxon>Imparidentia</taxon>
        <taxon>Neoheterodontei</taxon>
        <taxon>Myida</taxon>
        <taxon>Dreissenoidea</taxon>
        <taxon>Dreissenidae</taxon>
        <taxon>Dreissena</taxon>
    </lineage>
</organism>
<sequence>MIVASWIALGVPARVFKVKVPNDNIIVSMFYRVENFGIVFDSVICGLSIDTLYTKTKMFSKVKCDGTRFDKAILVRRCNSYMKQYIRTLTSDVTRTC</sequence>
<dbReference type="AlphaFoldDB" id="A0A9D4JR49"/>
<accession>A0A9D4JR49</accession>
<dbReference type="Proteomes" id="UP000828390">
    <property type="component" value="Unassembled WGS sequence"/>
</dbReference>